<dbReference type="RefSeq" id="YP_009611748.1">
    <property type="nucleotide sequence ID" value="NC_042013.1"/>
</dbReference>
<evidence type="ECO:0000313" key="1">
    <source>
        <dbReference type="EMBL" id="AUZ94890.1"/>
    </source>
</evidence>
<proteinExistence type="predicted"/>
<dbReference type="KEGG" id="vg:40088086"/>
<dbReference type="EMBL" id="MF403008">
    <property type="protein sequence ID" value="AUZ94890.1"/>
    <property type="molecule type" value="Genomic_DNA"/>
</dbReference>
<accession>A0A2L0UZF7</accession>
<dbReference type="GeneID" id="40088086"/>
<protein>
    <submittedName>
        <fullName evidence="1">Uncharacterized protein</fullName>
    </submittedName>
</protein>
<organism evidence="1 2">
    <name type="scientific">Agrobacterium phage Atu_ph07</name>
    <dbReference type="NCBI Taxonomy" id="2024264"/>
    <lineage>
        <taxon>Viruses</taxon>
        <taxon>Duplodnaviria</taxon>
        <taxon>Heunggongvirae</taxon>
        <taxon>Uroviricota</taxon>
        <taxon>Caudoviricetes</taxon>
        <taxon>Polybotosvirus</taxon>
        <taxon>Polybotosvirus Atuph07</taxon>
    </lineage>
</organism>
<sequence length="181" mass="21422">MIEDELRYIDTSQLSDWERQFVSDVLNQDYWSKKQLDIITRILRKHGSPQALDKCYSRQTHKLIRQNTIHHVDRYSFLLYLASRTEELNNLVTYDLSGEYISDLGSFAITVTSKNIDVISDMVLKFDFTMNDVTYDALRMLSTPSKIEYQIDDEFITFDDGNEELIQYLFKMARFDETHDS</sequence>
<name>A0A2L0UZF7_9CAUD</name>
<reference evidence="1 2" key="1">
    <citation type="submission" date="2017-06" db="EMBL/GenBank/DDBJ databases">
        <authorList>
            <person name="Kim H.J."/>
            <person name="Triplett B.A."/>
        </authorList>
    </citation>
    <scope>NUCLEOTIDE SEQUENCE [LARGE SCALE GENOMIC DNA]</scope>
</reference>
<keyword evidence="2" id="KW-1185">Reference proteome</keyword>
<evidence type="ECO:0000313" key="2">
    <source>
        <dbReference type="Proteomes" id="UP000223025"/>
    </source>
</evidence>
<dbReference type="Proteomes" id="UP000223025">
    <property type="component" value="Segment"/>
</dbReference>